<organism evidence="1 2">
    <name type="scientific">Sphaerodactylus townsendi</name>
    <dbReference type="NCBI Taxonomy" id="933632"/>
    <lineage>
        <taxon>Eukaryota</taxon>
        <taxon>Metazoa</taxon>
        <taxon>Chordata</taxon>
        <taxon>Craniata</taxon>
        <taxon>Vertebrata</taxon>
        <taxon>Euteleostomi</taxon>
        <taxon>Lepidosauria</taxon>
        <taxon>Squamata</taxon>
        <taxon>Bifurcata</taxon>
        <taxon>Gekkota</taxon>
        <taxon>Sphaerodactylidae</taxon>
        <taxon>Sphaerodactylus</taxon>
    </lineage>
</organism>
<keyword evidence="2" id="KW-1185">Reference proteome</keyword>
<protein>
    <submittedName>
        <fullName evidence="1">Uncharacterized protein</fullName>
    </submittedName>
</protein>
<gene>
    <name evidence="1" type="ORF">K3G42_026257</name>
</gene>
<reference evidence="1" key="1">
    <citation type="submission" date="2021-08" db="EMBL/GenBank/DDBJ databases">
        <title>The first chromosome-level gecko genome reveals the dynamic sex chromosomes of Neotropical dwarf geckos (Sphaerodactylidae: Sphaerodactylus).</title>
        <authorList>
            <person name="Pinto B.J."/>
            <person name="Keating S.E."/>
            <person name="Gamble T."/>
        </authorList>
    </citation>
    <scope>NUCLEOTIDE SEQUENCE</scope>
    <source>
        <strain evidence="1">TG3544</strain>
    </source>
</reference>
<evidence type="ECO:0000313" key="2">
    <source>
        <dbReference type="Proteomes" id="UP000827872"/>
    </source>
</evidence>
<accession>A0ACB8FIU0</accession>
<comment type="caution">
    <text evidence="1">The sequence shown here is derived from an EMBL/GenBank/DDBJ whole genome shotgun (WGS) entry which is preliminary data.</text>
</comment>
<proteinExistence type="predicted"/>
<evidence type="ECO:0000313" key="1">
    <source>
        <dbReference type="EMBL" id="KAH8005338.1"/>
    </source>
</evidence>
<dbReference type="EMBL" id="CM037617">
    <property type="protein sequence ID" value="KAH8005338.1"/>
    <property type="molecule type" value="Genomic_DNA"/>
</dbReference>
<dbReference type="Proteomes" id="UP000827872">
    <property type="component" value="Linkage Group LG04"/>
</dbReference>
<sequence>MLDSMRTHTRPYSWDICLVCSHQRERTNGQAACLKQTRESAGTNQQMIKEEHLDQKSLSCHRDSLHVSPESYNKPKAPGARGK</sequence>
<name>A0ACB8FIU0_9SAUR</name>